<evidence type="ECO:0000256" key="2">
    <source>
        <dbReference type="ARBA" id="ARBA00004496"/>
    </source>
</evidence>
<proteinExistence type="inferred from homology"/>
<keyword evidence="7" id="KW-0539">Nucleus</keyword>
<organism evidence="10 11">
    <name type="scientific">Rhizopus oryzae</name>
    <name type="common">Mucormycosis agent</name>
    <name type="synonym">Rhizopus arrhizus var. delemar</name>
    <dbReference type="NCBI Taxonomy" id="64495"/>
    <lineage>
        <taxon>Eukaryota</taxon>
        <taxon>Fungi</taxon>
        <taxon>Fungi incertae sedis</taxon>
        <taxon>Mucoromycota</taxon>
        <taxon>Mucoromycotina</taxon>
        <taxon>Mucoromycetes</taxon>
        <taxon>Mucorales</taxon>
        <taxon>Mucorineae</taxon>
        <taxon>Rhizopodaceae</taxon>
        <taxon>Rhizopus</taxon>
    </lineage>
</organism>
<evidence type="ECO:0000313" key="11">
    <source>
        <dbReference type="Proteomes" id="UP000717996"/>
    </source>
</evidence>
<dbReference type="AlphaFoldDB" id="A0A9P6YC03"/>
<evidence type="ECO:0000256" key="8">
    <source>
        <dbReference type="SAM" id="MobiDB-lite"/>
    </source>
</evidence>
<feature type="compositionally biased region" description="Basic and acidic residues" evidence="8">
    <location>
        <begin position="1"/>
        <end position="38"/>
    </location>
</feature>
<dbReference type="PANTHER" id="PTHR18829">
    <property type="entry name" value="PROTEIN YAE1 HOMOLOG"/>
    <property type="match status" value="1"/>
</dbReference>
<evidence type="ECO:0000256" key="5">
    <source>
        <dbReference type="ARBA" id="ARBA00018400"/>
    </source>
</evidence>
<accession>A0A9P6YC03</accession>
<evidence type="ECO:0000313" key="10">
    <source>
        <dbReference type="EMBL" id="KAG1544488.1"/>
    </source>
</evidence>
<keyword evidence="6" id="KW-0963">Cytoplasm</keyword>
<dbReference type="InterPro" id="IPR038881">
    <property type="entry name" value="Yae1-like"/>
</dbReference>
<dbReference type="EMBL" id="JAANIT010000787">
    <property type="protein sequence ID" value="KAG1544488.1"/>
    <property type="molecule type" value="Genomic_DNA"/>
</dbReference>
<dbReference type="Pfam" id="PF09811">
    <property type="entry name" value="Yae1_N"/>
    <property type="match status" value="1"/>
</dbReference>
<evidence type="ECO:0000256" key="4">
    <source>
        <dbReference type="ARBA" id="ARBA00017286"/>
    </source>
</evidence>
<sequence>MLDQEHNDDVWAESNEEHTDYERNLAEKEWDRLQDDHGNSGYKEGIIEGKEVNMQRGFDEGYKEGLAIGKAVGKLRGLVSIEVNHIFSTDYFRKGGPKDNTSYVAPKDFINDLKEKVNAQLEATSKRYSKQY</sequence>
<evidence type="ECO:0000256" key="1">
    <source>
        <dbReference type="ARBA" id="ARBA00004123"/>
    </source>
</evidence>
<reference evidence="10" key="1">
    <citation type="journal article" date="2020" name="Microb. Genom.">
        <title>Genetic diversity of clinical and environmental Mucorales isolates obtained from an investigation of mucormycosis cases among solid organ transplant recipients.</title>
        <authorList>
            <person name="Nguyen M.H."/>
            <person name="Kaul D."/>
            <person name="Muto C."/>
            <person name="Cheng S.J."/>
            <person name="Richter R.A."/>
            <person name="Bruno V.M."/>
            <person name="Liu G."/>
            <person name="Beyhan S."/>
            <person name="Sundermann A.J."/>
            <person name="Mounaud S."/>
            <person name="Pasculle A.W."/>
            <person name="Nierman W.C."/>
            <person name="Driscoll E."/>
            <person name="Cumbie R."/>
            <person name="Clancy C.J."/>
            <person name="Dupont C.L."/>
        </authorList>
    </citation>
    <scope>NUCLEOTIDE SEQUENCE</scope>
    <source>
        <strain evidence="10">GL16</strain>
    </source>
</reference>
<comment type="caution">
    <text evidence="10">The sequence shown here is derived from an EMBL/GenBank/DDBJ whole genome shotgun (WGS) entry which is preliminary data.</text>
</comment>
<evidence type="ECO:0000256" key="3">
    <source>
        <dbReference type="ARBA" id="ARBA00007096"/>
    </source>
</evidence>
<feature type="domain" description="Essential protein Yae1 N-terminal" evidence="9">
    <location>
        <begin position="41"/>
        <end position="79"/>
    </location>
</feature>
<gene>
    <name evidence="10" type="ORF">G6F51_006030</name>
</gene>
<evidence type="ECO:0000256" key="7">
    <source>
        <dbReference type="ARBA" id="ARBA00023242"/>
    </source>
</evidence>
<name>A0A9P6YC03_RHIOR</name>
<protein>
    <recommendedName>
        <fullName evidence="5">Protein YAE1</fullName>
    </recommendedName>
    <alternativeName>
        <fullName evidence="4">Protein yae1</fullName>
    </alternativeName>
</protein>
<dbReference type="PANTHER" id="PTHR18829:SF0">
    <property type="entry name" value="PROTEIN YAE1 HOMOLOG"/>
    <property type="match status" value="1"/>
</dbReference>
<comment type="similarity">
    <text evidence="3">Belongs to the YAE1 family.</text>
</comment>
<dbReference type="GO" id="GO:0005737">
    <property type="term" value="C:cytoplasm"/>
    <property type="evidence" value="ECO:0007669"/>
    <property type="project" value="UniProtKB-SubCell"/>
</dbReference>
<dbReference type="GO" id="GO:0005634">
    <property type="term" value="C:nucleus"/>
    <property type="evidence" value="ECO:0007669"/>
    <property type="project" value="UniProtKB-SubCell"/>
</dbReference>
<comment type="subcellular location">
    <subcellularLocation>
        <location evidence="2">Cytoplasm</location>
    </subcellularLocation>
    <subcellularLocation>
        <location evidence="1">Nucleus</location>
    </subcellularLocation>
</comment>
<dbReference type="InterPro" id="IPR019191">
    <property type="entry name" value="Essential_protein_Yae1_N"/>
</dbReference>
<evidence type="ECO:0000256" key="6">
    <source>
        <dbReference type="ARBA" id="ARBA00022490"/>
    </source>
</evidence>
<feature type="region of interest" description="Disordered" evidence="8">
    <location>
        <begin position="1"/>
        <end position="42"/>
    </location>
</feature>
<dbReference type="OrthoDB" id="20086at2759"/>
<dbReference type="Proteomes" id="UP000717996">
    <property type="component" value="Unassembled WGS sequence"/>
</dbReference>
<dbReference type="OMA" id="TGYKEGI"/>
<evidence type="ECO:0000259" key="9">
    <source>
        <dbReference type="Pfam" id="PF09811"/>
    </source>
</evidence>